<dbReference type="InterPro" id="IPR002197">
    <property type="entry name" value="HTH_Fis"/>
</dbReference>
<dbReference type="InterPro" id="IPR027417">
    <property type="entry name" value="P-loop_NTPase"/>
</dbReference>
<dbReference type="RefSeq" id="WP_283173483.1">
    <property type="nucleotide sequence ID" value="NZ_JAPNOA010000025.1"/>
</dbReference>
<dbReference type="Gene3D" id="1.10.10.60">
    <property type="entry name" value="Homeodomain-like"/>
    <property type="match status" value="1"/>
</dbReference>
<feature type="domain" description="Sigma-54 factor interaction" evidence="6">
    <location>
        <begin position="192"/>
        <end position="421"/>
    </location>
</feature>
<dbReference type="InterPro" id="IPR025943">
    <property type="entry name" value="Sigma_54_int_dom_ATP-bd_2"/>
</dbReference>
<dbReference type="PRINTS" id="PR01590">
    <property type="entry name" value="HTHFIS"/>
</dbReference>
<dbReference type="PROSITE" id="PS00675">
    <property type="entry name" value="SIGMA54_INTERACT_1"/>
    <property type="match status" value="1"/>
</dbReference>
<dbReference type="InterPro" id="IPR058031">
    <property type="entry name" value="AAA_lid_NorR"/>
</dbReference>
<dbReference type="Proteomes" id="UP001150830">
    <property type="component" value="Unassembled WGS sequence"/>
</dbReference>
<dbReference type="InterPro" id="IPR025944">
    <property type="entry name" value="Sigma_54_int_dom_CS"/>
</dbReference>
<dbReference type="InterPro" id="IPR009057">
    <property type="entry name" value="Homeodomain-like_sf"/>
</dbReference>
<dbReference type="Pfam" id="PF02954">
    <property type="entry name" value="HTH_8"/>
    <property type="match status" value="1"/>
</dbReference>
<keyword evidence="4" id="KW-0238">DNA-binding</keyword>
<dbReference type="SUPFAM" id="SSF52540">
    <property type="entry name" value="P-loop containing nucleoside triphosphate hydrolases"/>
    <property type="match status" value="1"/>
</dbReference>
<protein>
    <submittedName>
        <fullName evidence="7">Nitric oxide reductase transcriptional regulator NorR</fullName>
    </submittedName>
</protein>
<dbReference type="SMART" id="SM00065">
    <property type="entry name" value="GAF"/>
    <property type="match status" value="1"/>
</dbReference>
<dbReference type="AlphaFoldDB" id="A0A9X3ISH7"/>
<organism evidence="7 8">
    <name type="scientific">Parathalassolituus penaei</name>
    <dbReference type="NCBI Taxonomy" id="2997323"/>
    <lineage>
        <taxon>Bacteria</taxon>
        <taxon>Pseudomonadati</taxon>
        <taxon>Pseudomonadota</taxon>
        <taxon>Gammaproteobacteria</taxon>
        <taxon>Oceanospirillales</taxon>
        <taxon>Oceanospirillaceae</taxon>
        <taxon>Parathalassolituus</taxon>
    </lineage>
</organism>
<dbReference type="SUPFAM" id="SSF55781">
    <property type="entry name" value="GAF domain-like"/>
    <property type="match status" value="1"/>
</dbReference>
<dbReference type="InterPro" id="IPR002078">
    <property type="entry name" value="Sigma_54_int"/>
</dbReference>
<dbReference type="Pfam" id="PF25601">
    <property type="entry name" value="AAA_lid_14"/>
    <property type="match status" value="1"/>
</dbReference>
<dbReference type="NCBIfam" id="NF003451">
    <property type="entry name" value="PRK05022.1"/>
    <property type="match status" value="1"/>
</dbReference>
<dbReference type="Gene3D" id="1.10.8.60">
    <property type="match status" value="1"/>
</dbReference>
<keyword evidence="8" id="KW-1185">Reference proteome</keyword>
<comment type="caution">
    <text evidence="7">The sequence shown here is derived from an EMBL/GenBank/DDBJ whole genome shotgun (WGS) entry which is preliminary data.</text>
</comment>
<dbReference type="GO" id="GO:0005524">
    <property type="term" value="F:ATP binding"/>
    <property type="evidence" value="ECO:0007669"/>
    <property type="project" value="UniProtKB-KW"/>
</dbReference>
<dbReference type="Gene3D" id="3.30.450.40">
    <property type="match status" value="1"/>
</dbReference>
<dbReference type="GO" id="GO:0043565">
    <property type="term" value="F:sequence-specific DNA binding"/>
    <property type="evidence" value="ECO:0007669"/>
    <property type="project" value="InterPro"/>
</dbReference>
<dbReference type="CDD" id="cd00009">
    <property type="entry name" value="AAA"/>
    <property type="match status" value="1"/>
</dbReference>
<dbReference type="EMBL" id="JAPNOA010000025">
    <property type="protein sequence ID" value="MCY0965270.1"/>
    <property type="molecule type" value="Genomic_DNA"/>
</dbReference>
<dbReference type="PANTHER" id="PTHR32071:SF35">
    <property type="entry name" value="ANAEROBIC NITRIC OXIDE REDUCTASE TRANSCRIPTION REGULATOR NORR"/>
    <property type="match status" value="1"/>
</dbReference>
<evidence type="ECO:0000256" key="2">
    <source>
        <dbReference type="ARBA" id="ARBA00022840"/>
    </source>
</evidence>
<dbReference type="GO" id="GO:0006355">
    <property type="term" value="P:regulation of DNA-templated transcription"/>
    <property type="evidence" value="ECO:0007669"/>
    <property type="project" value="InterPro"/>
</dbReference>
<evidence type="ECO:0000256" key="1">
    <source>
        <dbReference type="ARBA" id="ARBA00022741"/>
    </source>
</evidence>
<dbReference type="InterPro" id="IPR025662">
    <property type="entry name" value="Sigma_54_int_dom_ATP-bd_1"/>
</dbReference>
<dbReference type="PROSITE" id="PS00688">
    <property type="entry name" value="SIGMA54_INTERACT_3"/>
    <property type="match status" value="1"/>
</dbReference>
<keyword evidence="2" id="KW-0067">ATP-binding</keyword>
<dbReference type="PROSITE" id="PS00676">
    <property type="entry name" value="SIGMA54_INTERACT_2"/>
    <property type="match status" value="1"/>
</dbReference>
<dbReference type="FunFam" id="3.40.50.300:FF:000006">
    <property type="entry name" value="DNA-binding transcriptional regulator NtrC"/>
    <property type="match status" value="1"/>
</dbReference>
<evidence type="ECO:0000256" key="3">
    <source>
        <dbReference type="ARBA" id="ARBA00023015"/>
    </source>
</evidence>
<dbReference type="Pfam" id="PF01590">
    <property type="entry name" value="GAF"/>
    <property type="match status" value="1"/>
</dbReference>
<dbReference type="PANTHER" id="PTHR32071">
    <property type="entry name" value="TRANSCRIPTIONAL REGULATORY PROTEIN"/>
    <property type="match status" value="1"/>
</dbReference>
<keyword evidence="1" id="KW-0547">Nucleotide-binding</keyword>
<evidence type="ECO:0000256" key="5">
    <source>
        <dbReference type="ARBA" id="ARBA00023163"/>
    </source>
</evidence>
<accession>A0A9X3ISH7</accession>
<dbReference type="Pfam" id="PF00158">
    <property type="entry name" value="Sigma54_activat"/>
    <property type="match status" value="1"/>
</dbReference>
<dbReference type="PROSITE" id="PS50045">
    <property type="entry name" value="SIGMA54_INTERACT_4"/>
    <property type="match status" value="1"/>
</dbReference>
<name>A0A9X3ISH7_9GAMM</name>
<dbReference type="SMART" id="SM00382">
    <property type="entry name" value="AAA"/>
    <property type="match status" value="1"/>
</dbReference>
<dbReference type="InterPro" id="IPR003018">
    <property type="entry name" value="GAF"/>
</dbReference>
<proteinExistence type="predicted"/>
<evidence type="ECO:0000259" key="6">
    <source>
        <dbReference type="PROSITE" id="PS50045"/>
    </source>
</evidence>
<gene>
    <name evidence="7" type="primary">norR</name>
    <name evidence="7" type="ORF">OUO13_08740</name>
</gene>
<evidence type="ECO:0000313" key="8">
    <source>
        <dbReference type="Proteomes" id="UP001150830"/>
    </source>
</evidence>
<dbReference type="InterPro" id="IPR003593">
    <property type="entry name" value="AAA+_ATPase"/>
</dbReference>
<evidence type="ECO:0000313" key="7">
    <source>
        <dbReference type="EMBL" id="MCY0965270.1"/>
    </source>
</evidence>
<dbReference type="Gene3D" id="3.40.50.300">
    <property type="entry name" value="P-loop containing nucleotide triphosphate hydrolases"/>
    <property type="match status" value="1"/>
</dbReference>
<sequence length="525" mass="57392">MTNIPLASLIELALDLSRGLTSQDRFQRLLGTVRRTIRCDAVVLLVRQGDTLKPLAQQGLSTDSLGRRFVISEHPRFQTICDSLTPVRFPSGYPLPDPYDGLLLASEGNLPIHACMGLPLLFENRLIGVLSLDSLQPGEFDDIAERTLEIISAMAAASLNTALTLELLERNSARAEQLVQELTHAPSHGVDMIGNSPALQQLQASIHTVAPSDLTVLISGETGTGKELVANAIHQQSNRAHGPLVYLNCAALPENLIESELFGHIRGAFTGADHNRTGKFALADGGTLFLDEVGELPLHLQSKLLRALQNREIQTVGEDQPRLVNVRVIAATNRDLAGEVSNGQFRADLYHRLSVFPIHVPALRDRAEDIPLLAGYFSERARRKLGINQLRLSQSAVQQLTTSDWPGNIRELEHGIDRAALRARSRQPNTGIITIEAADIADLINQASTTQAAADVFPLSSTPMPVVNLRDATDQFQRQLLLETLNLCNGNQAEAARRLQIDRANFGRLARRLGIQIHKQITTGA</sequence>
<dbReference type="SUPFAM" id="SSF46689">
    <property type="entry name" value="Homeodomain-like"/>
    <property type="match status" value="1"/>
</dbReference>
<evidence type="ECO:0000256" key="4">
    <source>
        <dbReference type="ARBA" id="ARBA00023125"/>
    </source>
</evidence>
<keyword evidence="5" id="KW-0804">Transcription</keyword>
<keyword evidence="3" id="KW-0805">Transcription regulation</keyword>
<reference evidence="7" key="1">
    <citation type="submission" date="2022-11" db="EMBL/GenBank/DDBJ databases">
        <title>Parathalassolutuus dongxingensis gen. nov., sp. nov., a novel member of family Oceanospirillaceae isolated from a coastal shrimp pond in Guangxi, China.</title>
        <authorList>
            <person name="Chen H."/>
        </authorList>
    </citation>
    <scope>NUCLEOTIDE SEQUENCE</scope>
    <source>
        <strain evidence="7">G-43</strain>
    </source>
</reference>
<dbReference type="InterPro" id="IPR029016">
    <property type="entry name" value="GAF-like_dom_sf"/>
</dbReference>